<feature type="domain" description="DM" evidence="10">
    <location>
        <begin position="82"/>
        <end position="129"/>
    </location>
</feature>
<keyword evidence="12" id="KW-1185">Reference proteome</keyword>
<evidence type="ECO:0000313" key="11">
    <source>
        <dbReference type="EMBL" id="MXQ99509.1"/>
    </source>
</evidence>
<evidence type="ECO:0000256" key="3">
    <source>
        <dbReference type="ARBA" id="ARBA00022833"/>
    </source>
</evidence>
<dbReference type="PROSITE" id="PS50809">
    <property type="entry name" value="DM_2"/>
    <property type="match status" value="1"/>
</dbReference>
<evidence type="ECO:0000259" key="10">
    <source>
        <dbReference type="PROSITE" id="PS50809"/>
    </source>
</evidence>
<comment type="similarity">
    <text evidence="1">Belongs to the DMRT family.</text>
</comment>
<feature type="region of interest" description="Disordered" evidence="9">
    <location>
        <begin position="210"/>
        <end position="233"/>
    </location>
</feature>
<keyword evidence="3 8" id="KW-0862">Zinc</keyword>
<comment type="subcellular location">
    <subcellularLocation>
        <location evidence="8">Nucleus</location>
    </subcellularLocation>
</comment>
<evidence type="ECO:0000256" key="1">
    <source>
        <dbReference type="ARBA" id="ARBA00006834"/>
    </source>
</evidence>
<evidence type="ECO:0000256" key="8">
    <source>
        <dbReference type="PROSITE-ProRule" id="PRU00070"/>
    </source>
</evidence>
<evidence type="ECO:0000256" key="7">
    <source>
        <dbReference type="ARBA" id="ARBA00023242"/>
    </source>
</evidence>
<feature type="compositionally biased region" description="Basic residues" evidence="9">
    <location>
        <begin position="134"/>
        <end position="144"/>
    </location>
</feature>
<dbReference type="Pfam" id="PF15791">
    <property type="entry name" value="DMRT-like"/>
    <property type="match status" value="1"/>
</dbReference>
<accession>A0A6B0S9F7</accession>
<feature type="DNA-binding region" description="DM" evidence="8">
    <location>
        <begin position="82"/>
        <end position="129"/>
    </location>
</feature>
<dbReference type="InterPro" id="IPR036407">
    <property type="entry name" value="DM_DNA-bd_sf"/>
</dbReference>
<keyword evidence="2 8" id="KW-0479">Metal-binding</keyword>
<dbReference type="InterPro" id="IPR031577">
    <property type="entry name" value="DMRT-C1/C2_C"/>
</dbReference>
<dbReference type="PANTHER" id="PTHR12322:SF17">
    <property type="entry name" value="DM DOMAIN-CONTAINING PROTEIN"/>
    <property type="match status" value="1"/>
</dbReference>
<reference evidence="11" key="1">
    <citation type="submission" date="2019-10" db="EMBL/GenBank/DDBJ databases">
        <title>The sequence and de novo assembly of the wild yak genome.</title>
        <authorList>
            <person name="Liu Y."/>
        </authorList>
    </citation>
    <scope>NUCLEOTIDE SEQUENCE [LARGE SCALE GENOMIC DNA]</scope>
    <source>
        <strain evidence="11">WY2019</strain>
    </source>
</reference>
<evidence type="ECO:0000313" key="12">
    <source>
        <dbReference type="Proteomes" id="UP000322234"/>
    </source>
</evidence>
<feature type="region of interest" description="Disordered" evidence="9">
    <location>
        <begin position="123"/>
        <end position="173"/>
    </location>
</feature>
<dbReference type="SUPFAM" id="SSF82927">
    <property type="entry name" value="Cysteine-rich DNA binding domain, (DM domain)"/>
    <property type="match status" value="1"/>
</dbReference>
<dbReference type="GO" id="GO:0043565">
    <property type="term" value="F:sequence-specific DNA binding"/>
    <property type="evidence" value="ECO:0007669"/>
    <property type="project" value="InterPro"/>
</dbReference>
<dbReference type="AlphaFoldDB" id="A0A6B0S9F7"/>
<comment type="caution">
    <text evidence="11">The sequence shown here is derived from an EMBL/GenBank/DDBJ whole genome shotgun (WGS) entry which is preliminary data.</text>
</comment>
<keyword evidence="6" id="KW-0804">Transcription</keyword>
<dbReference type="Pfam" id="PF00751">
    <property type="entry name" value="DM"/>
    <property type="match status" value="1"/>
</dbReference>
<name>A0A6B0S9F7_9CETA</name>
<keyword evidence="4" id="KW-0805">Transcription regulation</keyword>
<dbReference type="EMBL" id="VBQZ03000494">
    <property type="protein sequence ID" value="MXQ99509.1"/>
    <property type="molecule type" value="Genomic_DNA"/>
</dbReference>
<keyword evidence="5 8" id="KW-0238">DNA-binding</keyword>
<evidence type="ECO:0000256" key="9">
    <source>
        <dbReference type="SAM" id="MobiDB-lite"/>
    </source>
</evidence>
<evidence type="ECO:0000256" key="4">
    <source>
        <dbReference type="ARBA" id="ARBA00023015"/>
    </source>
</evidence>
<dbReference type="Proteomes" id="UP000322234">
    <property type="component" value="Unassembled WGS sequence"/>
</dbReference>
<evidence type="ECO:0000256" key="5">
    <source>
        <dbReference type="ARBA" id="ARBA00023125"/>
    </source>
</evidence>
<dbReference type="GO" id="GO:0006355">
    <property type="term" value="P:regulation of DNA-templated transcription"/>
    <property type="evidence" value="ECO:0007669"/>
    <property type="project" value="InterPro"/>
</dbReference>
<gene>
    <name evidence="11" type="ORF">E5288_WYG016836</name>
</gene>
<feature type="region of interest" description="Disordered" evidence="9">
    <location>
        <begin position="250"/>
        <end position="280"/>
    </location>
</feature>
<dbReference type="GO" id="GO:0005634">
    <property type="term" value="C:nucleus"/>
    <property type="evidence" value="ECO:0007669"/>
    <property type="project" value="UniProtKB-SubCell"/>
</dbReference>
<keyword evidence="7 8" id="KW-0539">Nucleus</keyword>
<protein>
    <recommendedName>
        <fullName evidence="10">DM domain-containing protein</fullName>
    </recommendedName>
</protein>
<dbReference type="Gene3D" id="4.10.1040.10">
    <property type="entry name" value="DM DNA-binding domain"/>
    <property type="match status" value="1"/>
</dbReference>
<proteinExistence type="inferred from homology"/>
<evidence type="ECO:0000256" key="2">
    <source>
        <dbReference type="ARBA" id="ARBA00022723"/>
    </source>
</evidence>
<feature type="compositionally biased region" description="Polar residues" evidence="9">
    <location>
        <begin position="212"/>
        <end position="233"/>
    </location>
</feature>
<dbReference type="InterPro" id="IPR001275">
    <property type="entry name" value="DM_DNA-bd"/>
</dbReference>
<feature type="compositionally biased region" description="Basic and acidic residues" evidence="9">
    <location>
        <begin position="123"/>
        <end position="133"/>
    </location>
</feature>
<evidence type="ECO:0000256" key="6">
    <source>
        <dbReference type="ARBA" id="ARBA00023163"/>
    </source>
</evidence>
<sequence length="280" mass="30008">MHHEALSKGLPGDNVGFSVKNVSVKDVCHSNVAGDSKNDPLITMDPNEMPGMPSCLPDSTPGLEAGAPRGIELGPRGSIRRCARCHNHGITDQIKDEEHLCLFQACKCHKCVLSSEHDSILPAERDLKMDQGPHLRRRPTRGRIRGGTTSPRARSRGKKSGTQARVADNLRRRSAARSSPGLFVSVLDSSTLEEATNNFSFEEVAQIPCPAQQASRAPEASNQASVSASSEWQQKLEAAQALLTLKRSSWAPSGSISVPQPCVAPAPDEDKGPQPSSPSL</sequence>
<dbReference type="InterPro" id="IPR026607">
    <property type="entry name" value="DMRT"/>
</dbReference>
<dbReference type="GO" id="GO:0046872">
    <property type="term" value="F:metal ion binding"/>
    <property type="evidence" value="ECO:0007669"/>
    <property type="project" value="UniProtKB-KW"/>
</dbReference>
<dbReference type="PANTHER" id="PTHR12322">
    <property type="entry name" value="DOUBLESEX AND MAB-3 RELATED TRANSCRIPTION FACTOR DMRT"/>
    <property type="match status" value="1"/>
</dbReference>
<organism evidence="11 12">
    <name type="scientific">Bos mutus</name>
    <name type="common">wild yak</name>
    <dbReference type="NCBI Taxonomy" id="72004"/>
    <lineage>
        <taxon>Eukaryota</taxon>
        <taxon>Metazoa</taxon>
        <taxon>Chordata</taxon>
        <taxon>Craniata</taxon>
        <taxon>Vertebrata</taxon>
        <taxon>Euteleostomi</taxon>
        <taxon>Mammalia</taxon>
        <taxon>Eutheria</taxon>
        <taxon>Laurasiatheria</taxon>
        <taxon>Artiodactyla</taxon>
        <taxon>Ruminantia</taxon>
        <taxon>Pecora</taxon>
        <taxon>Bovidae</taxon>
        <taxon>Bovinae</taxon>
        <taxon>Bos</taxon>
    </lineage>
</organism>